<accession>A0A9X3WRX5</accession>
<comment type="similarity">
    <text evidence="1 2">Belongs to the short-chain dehydrogenases/reductases (SDR) family.</text>
</comment>
<name>A0A9X3WRX5_9BACI</name>
<dbReference type="Proteomes" id="UP001145072">
    <property type="component" value="Unassembled WGS sequence"/>
</dbReference>
<evidence type="ECO:0000256" key="2">
    <source>
        <dbReference type="RuleBase" id="RU000363"/>
    </source>
</evidence>
<dbReference type="SUPFAM" id="SSF51735">
    <property type="entry name" value="NAD(P)-binding Rossmann-fold domains"/>
    <property type="match status" value="1"/>
</dbReference>
<dbReference type="PRINTS" id="PR00080">
    <property type="entry name" value="SDRFAMILY"/>
</dbReference>
<dbReference type="InterPro" id="IPR002347">
    <property type="entry name" value="SDR_fam"/>
</dbReference>
<dbReference type="InterPro" id="IPR052184">
    <property type="entry name" value="SDR_enzymes"/>
</dbReference>
<protein>
    <submittedName>
        <fullName evidence="3">SDR family oxidoreductase</fullName>
    </submittedName>
</protein>
<dbReference type="RefSeq" id="WP_259871866.1">
    <property type="nucleotide sequence ID" value="NZ_JAMQJZ010000025.1"/>
</dbReference>
<keyword evidence="4" id="KW-1185">Reference proteome</keyword>
<evidence type="ECO:0000313" key="4">
    <source>
        <dbReference type="Proteomes" id="UP001145072"/>
    </source>
</evidence>
<dbReference type="InterPro" id="IPR020904">
    <property type="entry name" value="Sc_DH/Rdtase_CS"/>
</dbReference>
<dbReference type="CDD" id="cd05325">
    <property type="entry name" value="carb_red_sniffer_like_SDR_c"/>
    <property type="match status" value="1"/>
</dbReference>
<dbReference type="Gene3D" id="3.40.50.720">
    <property type="entry name" value="NAD(P)-binding Rossmann-like Domain"/>
    <property type="match status" value="1"/>
</dbReference>
<evidence type="ECO:0000313" key="3">
    <source>
        <dbReference type="EMBL" id="MDC3422656.1"/>
    </source>
</evidence>
<comment type="caution">
    <text evidence="3">The sequence shown here is derived from an EMBL/GenBank/DDBJ whole genome shotgun (WGS) entry which is preliminary data.</text>
</comment>
<dbReference type="PANTHER" id="PTHR45458:SF1">
    <property type="entry name" value="SHORT CHAIN DEHYDROGENASE"/>
    <property type="match status" value="1"/>
</dbReference>
<dbReference type="Pfam" id="PF00106">
    <property type="entry name" value="adh_short"/>
    <property type="match status" value="1"/>
</dbReference>
<dbReference type="AlphaFoldDB" id="A0A9X3WRX5"/>
<evidence type="ECO:0000256" key="1">
    <source>
        <dbReference type="ARBA" id="ARBA00006484"/>
    </source>
</evidence>
<dbReference type="PROSITE" id="PS00061">
    <property type="entry name" value="ADH_SHORT"/>
    <property type="match status" value="1"/>
</dbReference>
<gene>
    <name evidence="3" type="ORF">NC661_20080</name>
</gene>
<sequence length="232" mass="25417">MNILITGANRGLGLAMAAYGVENGHHVYAGVRDPEGNASEALRDLQAKHAESLEILKLDVTSEDSVVEASSQLKNKQLDVIVNNAGLLNEREHTVEELDLEACMLAFDVNTLGPIRVVKHFLPLLEQGEKQSIINVSSEAASLTNSYSGDYPYGMSKVALNMLTEKLHVYLKEKDIQVLSVHPGWMKTDMGGEKAPTNPADTAEGIFALMERKVTVDSKYQFVDYLGNPMDI</sequence>
<dbReference type="PRINTS" id="PR00081">
    <property type="entry name" value="GDHRDH"/>
</dbReference>
<reference evidence="3" key="1">
    <citation type="submission" date="2022-06" db="EMBL/GenBank/DDBJ databases">
        <title>Aquibacillus sp. a new bacterium isolated from soil saline samples.</title>
        <authorList>
            <person name="Galisteo C."/>
            <person name="De La Haba R."/>
            <person name="Sanchez-Porro C."/>
            <person name="Ventosa A."/>
        </authorList>
    </citation>
    <scope>NUCLEOTIDE SEQUENCE</scope>
    <source>
        <strain evidence="3">JCM 12387</strain>
    </source>
</reference>
<organism evidence="3 4">
    <name type="scientific">Aquibacillus koreensis</name>
    <dbReference type="NCBI Taxonomy" id="279446"/>
    <lineage>
        <taxon>Bacteria</taxon>
        <taxon>Bacillati</taxon>
        <taxon>Bacillota</taxon>
        <taxon>Bacilli</taxon>
        <taxon>Bacillales</taxon>
        <taxon>Bacillaceae</taxon>
        <taxon>Aquibacillus</taxon>
    </lineage>
</organism>
<proteinExistence type="inferred from homology"/>
<dbReference type="PANTHER" id="PTHR45458">
    <property type="entry name" value="SHORT-CHAIN DEHYDROGENASE/REDUCTASE SDR"/>
    <property type="match status" value="1"/>
</dbReference>
<dbReference type="InterPro" id="IPR036291">
    <property type="entry name" value="NAD(P)-bd_dom_sf"/>
</dbReference>
<dbReference type="GO" id="GO:0016616">
    <property type="term" value="F:oxidoreductase activity, acting on the CH-OH group of donors, NAD or NADP as acceptor"/>
    <property type="evidence" value="ECO:0007669"/>
    <property type="project" value="TreeGrafter"/>
</dbReference>
<dbReference type="EMBL" id="JAMQJZ010000025">
    <property type="protein sequence ID" value="MDC3422656.1"/>
    <property type="molecule type" value="Genomic_DNA"/>
</dbReference>